<comment type="caution">
    <text evidence="1">The sequence shown here is derived from an EMBL/GenBank/DDBJ whole genome shotgun (WGS) entry which is preliminary data.</text>
</comment>
<dbReference type="AlphaFoldDB" id="A0A8J8SXU3"/>
<sequence length="100" mass="11415">MPFLSDLDQPRYLQALSIYPLLGTRLRSQISDFQRSSQPCCSPTPCKARQTSLSERYGQMIWIHAHLQVGCLIFLPQLNSMKMPYLRPANSLMGFALIAR</sequence>
<keyword evidence="2" id="KW-1185">Reference proteome</keyword>
<dbReference type="Proteomes" id="UP000785679">
    <property type="component" value="Unassembled WGS sequence"/>
</dbReference>
<accession>A0A8J8SXU3</accession>
<reference evidence="1" key="1">
    <citation type="submission" date="2019-06" db="EMBL/GenBank/DDBJ databases">
        <authorList>
            <person name="Zheng W."/>
        </authorList>
    </citation>
    <scope>NUCLEOTIDE SEQUENCE</scope>
    <source>
        <strain evidence="1">QDHG01</strain>
    </source>
</reference>
<name>A0A8J8SXU3_HALGN</name>
<evidence type="ECO:0000313" key="1">
    <source>
        <dbReference type="EMBL" id="TNV74600.1"/>
    </source>
</evidence>
<organism evidence="1 2">
    <name type="scientific">Halteria grandinella</name>
    <dbReference type="NCBI Taxonomy" id="5974"/>
    <lineage>
        <taxon>Eukaryota</taxon>
        <taxon>Sar</taxon>
        <taxon>Alveolata</taxon>
        <taxon>Ciliophora</taxon>
        <taxon>Intramacronucleata</taxon>
        <taxon>Spirotrichea</taxon>
        <taxon>Stichotrichia</taxon>
        <taxon>Sporadotrichida</taxon>
        <taxon>Halteriidae</taxon>
        <taxon>Halteria</taxon>
    </lineage>
</organism>
<gene>
    <name evidence="1" type="ORF">FGO68_gene2134</name>
</gene>
<evidence type="ECO:0000313" key="2">
    <source>
        <dbReference type="Proteomes" id="UP000785679"/>
    </source>
</evidence>
<protein>
    <submittedName>
        <fullName evidence="1">Uncharacterized protein</fullName>
    </submittedName>
</protein>
<proteinExistence type="predicted"/>
<dbReference type="EMBL" id="RRYP01016806">
    <property type="protein sequence ID" value="TNV74600.1"/>
    <property type="molecule type" value="Genomic_DNA"/>
</dbReference>